<evidence type="ECO:0000259" key="3">
    <source>
        <dbReference type="Pfam" id="PF04536"/>
    </source>
</evidence>
<comment type="caution">
    <text evidence="4">The sequence shown here is derived from an EMBL/GenBank/DDBJ whole genome shotgun (WGS) entry which is preliminary data.</text>
</comment>
<gene>
    <name evidence="4" type="ORF">B0680_06795</name>
</gene>
<name>A0A1T0CMV3_9GAMM</name>
<dbReference type="PANTHER" id="PTHR30373">
    <property type="entry name" value="UPF0603 PROTEIN YGCG"/>
    <property type="match status" value="1"/>
</dbReference>
<dbReference type="STRING" id="470453.B0680_06795"/>
<feature type="transmembrane region" description="Helical" evidence="1">
    <location>
        <begin position="247"/>
        <end position="264"/>
    </location>
</feature>
<dbReference type="InterPro" id="IPR007621">
    <property type="entry name" value="TPM_dom"/>
</dbReference>
<feature type="signal peptide" evidence="2">
    <location>
        <begin position="1"/>
        <end position="31"/>
    </location>
</feature>
<keyword evidence="1" id="KW-0472">Membrane</keyword>
<evidence type="ECO:0000313" key="5">
    <source>
        <dbReference type="Proteomes" id="UP000189800"/>
    </source>
</evidence>
<proteinExistence type="predicted"/>
<feature type="chain" id="PRO_5012119986" description="TPM domain-containing protein" evidence="2">
    <location>
        <begin position="32"/>
        <end position="340"/>
    </location>
</feature>
<dbReference type="OrthoDB" id="9810918at2"/>
<dbReference type="Proteomes" id="UP000189800">
    <property type="component" value="Unassembled WGS sequence"/>
</dbReference>
<protein>
    <recommendedName>
        <fullName evidence="3">TPM domain-containing protein</fullName>
    </recommendedName>
</protein>
<accession>A0A1T0CMV3</accession>
<dbReference type="EMBL" id="MUYU01000015">
    <property type="protein sequence ID" value="OOS23655.1"/>
    <property type="molecule type" value="Genomic_DNA"/>
</dbReference>
<evidence type="ECO:0000256" key="1">
    <source>
        <dbReference type="SAM" id="Phobius"/>
    </source>
</evidence>
<keyword evidence="1" id="KW-0812">Transmembrane</keyword>
<feature type="transmembrane region" description="Helical" evidence="1">
    <location>
        <begin position="270"/>
        <end position="290"/>
    </location>
</feature>
<dbReference type="RefSeq" id="WP_078254336.1">
    <property type="nucleotide sequence ID" value="NZ_MUYU01000015.1"/>
</dbReference>
<evidence type="ECO:0000256" key="2">
    <source>
        <dbReference type="SAM" id="SignalP"/>
    </source>
</evidence>
<sequence>MAILKNPKQSSKVTAAILSLAMLCLPVNTLASQANSQLATATLSSQEIQTAERADGITQDTQSSTPANQLILDTPVIDEVGLLSTQQNQALSERLRQIHQQGKAQIAIVIVPSTDGEPIFDYAMQVADRWGLGNKDADNGLLIVVAVNDRKMQILTGYGLEGIIPDAIAKRIIREQMTPAFKDGRYADGLMQAVDAIDSRLQADPETLARMNAVGADAPEDVAFDLITLFIIALIIGKIVTGILGRVLGASLVAIGFVIVGMFAGLNVLLAILAASVLFLLLLVSGLSAANSLGTGGQYRGGGRSGRSSGGFGGSSGGFGGGGYRGGGGSFGGGGAGGSW</sequence>
<evidence type="ECO:0000313" key="4">
    <source>
        <dbReference type="EMBL" id="OOS23655.1"/>
    </source>
</evidence>
<dbReference type="AlphaFoldDB" id="A0A1T0CMV3"/>
<keyword evidence="5" id="KW-1185">Reference proteome</keyword>
<dbReference type="PANTHER" id="PTHR30373:SF2">
    <property type="entry name" value="UPF0603 PROTEIN YGCG"/>
    <property type="match status" value="1"/>
</dbReference>
<organism evidence="4 5">
    <name type="scientific">Moraxella pluranimalium</name>
    <dbReference type="NCBI Taxonomy" id="470453"/>
    <lineage>
        <taxon>Bacteria</taxon>
        <taxon>Pseudomonadati</taxon>
        <taxon>Pseudomonadota</taxon>
        <taxon>Gammaproteobacteria</taxon>
        <taxon>Moraxellales</taxon>
        <taxon>Moraxellaceae</taxon>
        <taxon>Moraxella</taxon>
    </lineage>
</organism>
<dbReference type="Pfam" id="PF04536">
    <property type="entry name" value="TPM_phosphatase"/>
    <property type="match status" value="1"/>
</dbReference>
<feature type="domain" description="TPM" evidence="3">
    <location>
        <begin position="76"/>
        <end position="198"/>
    </location>
</feature>
<keyword evidence="1" id="KW-1133">Transmembrane helix</keyword>
<reference evidence="4 5" key="1">
    <citation type="submission" date="2017-02" db="EMBL/GenBank/DDBJ databases">
        <title>Draft genome sequence of Moraxella pluranimalium CCUG 54913T type strain.</title>
        <authorList>
            <person name="Salva-Serra F."/>
            <person name="Engstrom-Jakobsson H."/>
            <person name="Thorell K."/>
            <person name="Jaen-Luchoro D."/>
            <person name="Gonzales-Siles L."/>
            <person name="Karlsson R."/>
            <person name="Yazdan S."/>
            <person name="Boulund F."/>
            <person name="Johnning A."/>
            <person name="Engstrand L."/>
            <person name="Kristiansson E."/>
            <person name="Moore E."/>
        </authorList>
    </citation>
    <scope>NUCLEOTIDE SEQUENCE [LARGE SCALE GENOMIC DNA]</scope>
    <source>
        <strain evidence="4 5">CCUG 54913</strain>
    </source>
</reference>
<dbReference type="Gene3D" id="3.10.310.50">
    <property type="match status" value="1"/>
</dbReference>
<keyword evidence="2" id="KW-0732">Signal</keyword>